<dbReference type="RefSeq" id="WP_136083012.1">
    <property type="nucleotide sequence ID" value="NZ_CAAHFG010000004.1"/>
</dbReference>
<organism evidence="2 3">
    <name type="scientific">Pontiella desulfatans</name>
    <dbReference type="NCBI Taxonomy" id="2750659"/>
    <lineage>
        <taxon>Bacteria</taxon>
        <taxon>Pseudomonadati</taxon>
        <taxon>Kiritimatiellota</taxon>
        <taxon>Kiritimatiellia</taxon>
        <taxon>Kiritimatiellales</taxon>
        <taxon>Pontiellaceae</taxon>
        <taxon>Pontiella</taxon>
    </lineage>
</organism>
<sequence length="442" mass="47239">MNNNRSRTNGKSGGALVMVVVVMLTLLVMVMGMFQLRTRAGIEAIQMGQSIRAFWMAEAGLQDALQRLTLPEYRNYDSYSNSVGNGSYEINVTDISSSTIPYPKTTYTVVSVGRDGGFNRRVQQMLSISQALKPALVLQGDADLSSNSKIDGSVLLLNGEFSTHNHTTEIMEYVYGENVMGGGIYEQAQIPPEVEPPDLDTHFYFSKIDAVHYNTNALPLTLLGGSISGSVTYDADVRYSTALSVAPNTEITTSGDLFFDADTTFNGAVTIYCGGNLSIDRKTALPPGSVVIAREAVNLSAQTTFNQQVRIFSGADITIGSQASFDGGSILYAHGDLVIASGGAISVDDSGKGIMLLANGGIDIRSNLNVFKGVIYANTGPVKIAPNSEIYGAVVALAGLSAGSNVDFHEDYSVFDWDAGEIGISWEDEVITKGIWLELPPL</sequence>
<dbReference type="Proteomes" id="UP000366872">
    <property type="component" value="Unassembled WGS sequence"/>
</dbReference>
<dbReference type="Pfam" id="PF05594">
    <property type="entry name" value="Fil_haemagg"/>
    <property type="match status" value="1"/>
</dbReference>
<feature type="transmembrane region" description="Helical" evidence="1">
    <location>
        <begin position="12"/>
        <end position="34"/>
    </location>
</feature>
<dbReference type="EMBL" id="CAAHFG010000004">
    <property type="protein sequence ID" value="VGO17549.1"/>
    <property type="molecule type" value="Genomic_DNA"/>
</dbReference>
<reference evidence="2 3" key="1">
    <citation type="submission" date="2019-04" db="EMBL/GenBank/DDBJ databases">
        <authorList>
            <person name="Van Vliet M D."/>
        </authorList>
    </citation>
    <scope>NUCLEOTIDE SEQUENCE [LARGE SCALE GENOMIC DNA]</scope>
    <source>
        <strain evidence="2 3">F1</strain>
    </source>
</reference>
<dbReference type="Gene3D" id="2.160.20.20">
    <property type="match status" value="1"/>
</dbReference>
<dbReference type="InterPro" id="IPR012332">
    <property type="entry name" value="Autotransporter_pectin_lyase_C"/>
</dbReference>
<proteinExistence type="predicted"/>
<keyword evidence="1" id="KW-0472">Membrane</keyword>
<keyword evidence="1" id="KW-0812">Transmembrane</keyword>
<name>A0A6C2UC76_PONDE</name>
<protein>
    <recommendedName>
        <fullName evidence="4">Type 4 fimbrial biogenesis protein PilX N-terminal domain-containing protein</fullName>
    </recommendedName>
</protein>
<evidence type="ECO:0008006" key="4">
    <source>
        <dbReference type="Google" id="ProtNLM"/>
    </source>
</evidence>
<accession>A0A6C2UC76</accession>
<gene>
    <name evidence="2" type="ORF">PDESU_06146</name>
</gene>
<evidence type="ECO:0000313" key="2">
    <source>
        <dbReference type="EMBL" id="VGO17549.1"/>
    </source>
</evidence>
<dbReference type="InterPro" id="IPR008619">
    <property type="entry name" value="Filamentous_hemagglutn_rpt"/>
</dbReference>
<keyword evidence="1" id="KW-1133">Transmembrane helix</keyword>
<evidence type="ECO:0000256" key="1">
    <source>
        <dbReference type="SAM" id="Phobius"/>
    </source>
</evidence>
<evidence type="ECO:0000313" key="3">
    <source>
        <dbReference type="Proteomes" id="UP000366872"/>
    </source>
</evidence>
<keyword evidence="3" id="KW-1185">Reference proteome</keyword>
<dbReference type="AlphaFoldDB" id="A0A6C2UC76"/>